<dbReference type="OrthoDB" id="2043985at2"/>
<sequence length="358" mass="39150">MKTTNHPIAVLTAQINKTSADGWQQLLPKGEFRSRDGSPHDVPHWYIDETIAKRLIARLRALKQDALVDYEHETILKAKKGEGAGEVLAAGWFNADEIKWFDDNERQGLWIKPRWTPKAYDHIKNGEFAFLSAVFSYDDKGKPIELRMAALTNDPGVTGMRRLAVLSAQLNQPNPKEKATMNPLLKQLLGKLGVTVEDNAELTEEQAQTALSALDGITAAKTTAETQVAALSAKINDVDLSKYVPKATYDATVQQLAVLSAKTNETDVAGVIAKAKNEGRVMETEVDYLTGFGKQQGVAALSAMLDARPKLAVLSAQQTENLEQPKEKGVAVLSAEEQTVAKLLGISEDDFAKEKEAK</sequence>
<evidence type="ECO:0000313" key="1">
    <source>
        <dbReference type="EMBL" id="VEF41215.1"/>
    </source>
</evidence>
<dbReference type="Proteomes" id="UP000272690">
    <property type="component" value="Chromosome"/>
</dbReference>
<name>A0A3S5ECN6_AGGAP</name>
<accession>A0A3S5ECN6</accession>
<organism evidence="1 2">
    <name type="scientific">Aggregatibacter aphrophilus ATCC 33389</name>
    <dbReference type="NCBI Taxonomy" id="985008"/>
    <lineage>
        <taxon>Bacteria</taxon>
        <taxon>Pseudomonadati</taxon>
        <taxon>Pseudomonadota</taxon>
        <taxon>Gammaproteobacteria</taxon>
        <taxon>Pasteurellales</taxon>
        <taxon>Pasteurellaceae</taxon>
        <taxon>Aggregatibacter</taxon>
    </lineage>
</organism>
<dbReference type="PIRSF" id="PIRSF016624">
    <property type="entry name" value="Mu_prophg_I"/>
    <property type="match status" value="1"/>
</dbReference>
<dbReference type="Pfam" id="PF10123">
    <property type="entry name" value="Mu-like_Pro"/>
    <property type="match status" value="1"/>
</dbReference>
<reference evidence="1 2" key="1">
    <citation type="submission" date="2018-12" db="EMBL/GenBank/DDBJ databases">
        <authorList>
            <consortium name="Pathogen Informatics"/>
        </authorList>
    </citation>
    <scope>NUCLEOTIDE SEQUENCE [LARGE SCALE GENOMIC DNA]</scope>
    <source>
        <strain evidence="1 2">NCTC5906</strain>
    </source>
</reference>
<dbReference type="AlphaFoldDB" id="A0A3S5ECN6"/>
<gene>
    <name evidence="1" type="ORF">NCTC5906_00340</name>
</gene>
<dbReference type="EMBL" id="LR134327">
    <property type="protein sequence ID" value="VEF41215.1"/>
    <property type="molecule type" value="Genomic_DNA"/>
</dbReference>
<proteinExistence type="predicted"/>
<dbReference type="RefSeq" id="WP_005705109.1">
    <property type="nucleotide sequence ID" value="NZ_AEWB02000040.1"/>
</dbReference>
<protein>
    <submittedName>
        <fullName evidence="1">Mu-like prophage I protein</fullName>
    </submittedName>
</protein>
<evidence type="ECO:0000313" key="2">
    <source>
        <dbReference type="Proteomes" id="UP000272690"/>
    </source>
</evidence>
<dbReference type="GeneID" id="49634774"/>
<dbReference type="InterPro" id="IPR012106">
    <property type="entry name" value="Phage_Mu_Gp1"/>
</dbReference>